<dbReference type="InterPro" id="IPR036097">
    <property type="entry name" value="HisK_dim/P_sf"/>
</dbReference>
<dbReference type="Gene3D" id="3.30.450.20">
    <property type="entry name" value="PAS domain"/>
    <property type="match status" value="1"/>
</dbReference>
<dbReference type="InterPro" id="IPR001789">
    <property type="entry name" value="Sig_transdc_resp-reg_receiver"/>
</dbReference>
<dbReference type="Gene3D" id="1.10.287.130">
    <property type="match status" value="1"/>
</dbReference>
<evidence type="ECO:0000256" key="6">
    <source>
        <dbReference type="ARBA" id="ARBA00023012"/>
    </source>
</evidence>
<sequence>MENRLLQALALALAGVAVNLIPAPLETGGVVFFGGGFAIAAALLLSFSLTLVVSTAVYAVLLVHGNDPFMIAFLAVQPLLINALSNKADALSPLKLGIGWWSALIVPVYIVFAYATYSGSPTMAFTAYSITWISGIFSCLSGHLLFMTLLRYLPVGNELHFNVETLFRYMFATLFFFVVLIMTYVHVGQLQRQQAQQLTLYMTQRAQVMSTELSRFLDGHASAISKTARSMAIAQKHGAPLPAIADETLSNLAQEFPEFLTFLIADEKGAITHSYPTNLLSRAKRLNQAVVTEREYFIQAMQTESTFVSQAFQGRGFGNDPIVAIASPLYDGGGNLRGILEGSLNLSSFIEYDSRNLAGFWTIYRDEAGKVVYASPELRLEALQRPDLPDCEQDSCFFRQSALSRDWFIAQSRDPISGWTITMLFENSSYMAMSTDYVRWALFLLLALGLVGIIVGGRVAQIFARPLRELMKTFAGYSPESPVPMSSFSHNRLQLKEISGLAIEFSELGERLVSAFNELSTSRQRQRTLNEELEKLNLTLTERVEEKTASLIQALAQAEAANVSKSQFLANMSHEIRTPMNGILGTCENLLEQSLPDDVRRRIQVIVQSANNLLLILDSILDWSKIEAGKMKVTRHPFSPQHIIPACAEIHRQAASRKQINLEVVWDESIPSFLLGDAGKISQILNNLLSNAVKFTAIGGVVIKVSYQDGELVMVVKDSGIGIKKAEQQTIFEQFVQADASTSRQFSGTGLGLSITSKLTDLMGGTIELESERHQGTEFIVRLPLPASKQIAPVPEQSAITLPEGLKILVVEDNDINADIILDMLKDAGVKCIRAKDGAAALEVIPKIDFDLVLMDCQMPVMDGFSATRAIRDLPGDKSGIPIIALTANAFDDDRKACLSVGMNDYLSKPVRRTSLFTMLIKYVGYQAVTDETPGPTD</sequence>
<comment type="caution">
    <text evidence="12">The sequence shown here is derived from an EMBL/GenBank/DDBJ whole genome shotgun (WGS) entry which is preliminary data.</text>
</comment>
<evidence type="ECO:0000256" key="3">
    <source>
        <dbReference type="ARBA" id="ARBA00022553"/>
    </source>
</evidence>
<dbReference type="PANTHER" id="PTHR43047:SF72">
    <property type="entry name" value="OSMOSENSING HISTIDINE PROTEIN KINASE SLN1"/>
    <property type="match status" value="1"/>
</dbReference>
<feature type="domain" description="Histidine kinase" evidence="10">
    <location>
        <begin position="571"/>
        <end position="787"/>
    </location>
</feature>
<evidence type="ECO:0000313" key="13">
    <source>
        <dbReference type="Proteomes" id="UP000238949"/>
    </source>
</evidence>
<gene>
    <name evidence="12" type="ORF">C6Y40_19985</name>
</gene>
<keyword evidence="4" id="KW-0808">Transferase</keyword>
<name>A0A2S9V5N6_9ALTE</name>
<dbReference type="Gene3D" id="3.40.50.2300">
    <property type="match status" value="1"/>
</dbReference>
<dbReference type="CDD" id="cd18773">
    <property type="entry name" value="PDC1_HK_sensor"/>
    <property type="match status" value="1"/>
</dbReference>
<feature type="modified residue" description="4-aspartylphosphate" evidence="7">
    <location>
        <position position="856"/>
    </location>
</feature>
<feature type="transmembrane region" description="Helical" evidence="9">
    <location>
        <begin position="68"/>
        <end position="86"/>
    </location>
</feature>
<evidence type="ECO:0000256" key="5">
    <source>
        <dbReference type="ARBA" id="ARBA00022777"/>
    </source>
</evidence>
<dbReference type="PROSITE" id="PS50110">
    <property type="entry name" value="RESPONSE_REGULATORY"/>
    <property type="match status" value="1"/>
</dbReference>
<keyword evidence="13" id="KW-1185">Reference proteome</keyword>
<evidence type="ECO:0000256" key="1">
    <source>
        <dbReference type="ARBA" id="ARBA00000085"/>
    </source>
</evidence>
<keyword evidence="5 12" id="KW-0418">Kinase</keyword>
<dbReference type="InterPro" id="IPR011006">
    <property type="entry name" value="CheY-like_superfamily"/>
</dbReference>
<dbReference type="PANTHER" id="PTHR43047">
    <property type="entry name" value="TWO-COMPONENT HISTIDINE PROTEIN KINASE"/>
    <property type="match status" value="1"/>
</dbReference>
<dbReference type="Pfam" id="PF00072">
    <property type="entry name" value="Response_reg"/>
    <property type="match status" value="1"/>
</dbReference>
<feature type="transmembrane region" description="Helical" evidence="9">
    <location>
        <begin position="98"/>
        <end position="117"/>
    </location>
</feature>
<feature type="transmembrane region" description="Helical" evidence="9">
    <location>
        <begin position="166"/>
        <end position="187"/>
    </location>
</feature>
<evidence type="ECO:0000256" key="2">
    <source>
        <dbReference type="ARBA" id="ARBA00012438"/>
    </source>
</evidence>
<organism evidence="12 13">
    <name type="scientific">Alteromonas alba</name>
    <dbReference type="NCBI Taxonomy" id="2079529"/>
    <lineage>
        <taxon>Bacteria</taxon>
        <taxon>Pseudomonadati</taxon>
        <taxon>Pseudomonadota</taxon>
        <taxon>Gammaproteobacteria</taxon>
        <taxon>Alteromonadales</taxon>
        <taxon>Alteromonadaceae</taxon>
        <taxon>Alteromonas/Salinimonas group</taxon>
        <taxon>Alteromonas</taxon>
    </lineage>
</organism>
<dbReference type="Gene3D" id="3.30.565.10">
    <property type="entry name" value="Histidine kinase-like ATPase, C-terminal domain"/>
    <property type="match status" value="1"/>
</dbReference>
<feature type="coiled-coil region" evidence="8">
    <location>
        <begin position="519"/>
        <end position="550"/>
    </location>
</feature>
<evidence type="ECO:0000256" key="4">
    <source>
        <dbReference type="ARBA" id="ARBA00022679"/>
    </source>
</evidence>
<dbReference type="Pfam" id="PF00512">
    <property type="entry name" value="HisKA"/>
    <property type="match status" value="1"/>
</dbReference>
<dbReference type="CDD" id="cd17546">
    <property type="entry name" value="REC_hyHK_CKI1_RcsC-like"/>
    <property type="match status" value="1"/>
</dbReference>
<dbReference type="FunFam" id="3.30.565.10:FF:000010">
    <property type="entry name" value="Sensor histidine kinase RcsC"/>
    <property type="match status" value="1"/>
</dbReference>
<keyword evidence="9" id="KW-0812">Transmembrane</keyword>
<dbReference type="CDD" id="cd16922">
    <property type="entry name" value="HATPase_EvgS-ArcB-TorS-like"/>
    <property type="match status" value="1"/>
</dbReference>
<dbReference type="InterPro" id="IPR004358">
    <property type="entry name" value="Sig_transdc_His_kin-like_C"/>
</dbReference>
<keyword evidence="3 7" id="KW-0597">Phosphoprotein</keyword>
<dbReference type="EMBL" id="PVNP01000198">
    <property type="protein sequence ID" value="PRO71776.1"/>
    <property type="molecule type" value="Genomic_DNA"/>
</dbReference>
<dbReference type="SMART" id="SM00387">
    <property type="entry name" value="HATPase_c"/>
    <property type="match status" value="1"/>
</dbReference>
<comment type="catalytic activity">
    <reaction evidence="1">
        <text>ATP + protein L-histidine = ADP + protein N-phospho-L-histidine.</text>
        <dbReference type="EC" id="2.7.13.3"/>
    </reaction>
</comment>
<keyword evidence="9" id="KW-0472">Membrane</keyword>
<dbReference type="EC" id="2.7.13.3" evidence="2"/>
<feature type="transmembrane region" description="Helical" evidence="9">
    <location>
        <begin position="30"/>
        <end position="61"/>
    </location>
</feature>
<dbReference type="SUPFAM" id="SSF47384">
    <property type="entry name" value="Homodimeric domain of signal transducing histidine kinase"/>
    <property type="match status" value="1"/>
</dbReference>
<dbReference type="Pfam" id="PF02518">
    <property type="entry name" value="HATPase_c"/>
    <property type="match status" value="1"/>
</dbReference>
<reference evidence="13" key="1">
    <citation type="journal article" date="2020" name="Int. J. Syst. Evol. Microbiol.">
        <title>Alteromonas alba sp. nov., a marine bacterium isolated from the seawater of the West Pacific Ocean.</title>
        <authorList>
            <person name="Sun C."/>
            <person name="Wu Y.-H."/>
            <person name="Xamxidin M."/>
            <person name="Cheng H."/>
            <person name="Xu X.-W."/>
        </authorList>
    </citation>
    <scope>NUCLEOTIDE SEQUENCE [LARGE SCALE GENOMIC DNA]</scope>
    <source>
        <strain evidence="13">190</strain>
    </source>
</reference>
<proteinExistence type="predicted"/>
<dbReference type="SMART" id="SM00388">
    <property type="entry name" value="HisKA"/>
    <property type="match status" value="1"/>
</dbReference>
<feature type="domain" description="Response regulatory" evidence="11">
    <location>
        <begin position="807"/>
        <end position="924"/>
    </location>
</feature>
<dbReference type="PRINTS" id="PR00344">
    <property type="entry name" value="BCTRLSENSOR"/>
</dbReference>
<dbReference type="SMART" id="SM00448">
    <property type="entry name" value="REC"/>
    <property type="match status" value="1"/>
</dbReference>
<accession>A0A2S9V5N6</accession>
<dbReference type="InterPro" id="IPR036890">
    <property type="entry name" value="HATPase_C_sf"/>
</dbReference>
<dbReference type="InterPro" id="IPR005467">
    <property type="entry name" value="His_kinase_dom"/>
</dbReference>
<dbReference type="CDD" id="cd00082">
    <property type="entry name" value="HisKA"/>
    <property type="match status" value="1"/>
</dbReference>
<dbReference type="InterPro" id="IPR003661">
    <property type="entry name" value="HisK_dim/P_dom"/>
</dbReference>
<dbReference type="SUPFAM" id="SSF52172">
    <property type="entry name" value="CheY-like"/>
    <property type="match status" value="1"/>
</dbReference>
<feature type="transmembrane region" description="Helical" evidence="9">
    <location>
        <begin position="124"/>
        <end position="146"/>
    </location>
</feature>
<keyword evidence="8" id="KW-0175">Coiled coil</keyword>
<dbReference type="RefSeq" id="WP_105936162.1">
    <property type="nucleotide sequence ID" value="NZ_PVNP01000198.1"/>
</dbReference>
<evidence type="ECO:0000256" key="8">
    <source>
        <dbReference type="SAM" id="Coils"/>
    </source>
</evidence>
<dbReference type="GO" id="GO:0009927">
    <property type="term" value="F:histidine phosphotransfer kinase activity"/>
    <property type="evidence" value="ECO:0007669"/>
    <property type="project" value="TreeGrafter"/>
</dbReference>
<dbReference type="InterPro" id="IPR003594">
    <property type="entry name" value="HATPase_dom"/>
</dbReference>
<dbReference type="Proteomes" id="UP000238949">
    <property type="component" value="Unassembled WGS sequence"/>
</dbReference>
<dbReference type="SUPFAM" id="SSF55874">
    <property type="entry name" value="ATPase domain of HSP90 chaperone/DNA topoisomerase II/histidine kinase"/>
    <property type="match status" value="1"/>
</dbReference>
<dbReference type="GO" id="GO:0000155">
    <property type="term" value="F:phosphorelay sensor kinase activity"/>
    <property type="evidence" value="ECO:0007669"/>
    <property type="project" value="InterPro"/>
</dbReference>
<protein>
    <recommendedName>
        <fullName evidence="2">histidine kinase</fullName>
        <ecNumber evidence="2">2.7.13.3</ecNumber>
    </recommendedName>
</protein>
<evidence type="ECO:0000256" key="9">
    <source>
        <dbReference type="SAM" id="Phobius"/>
    </source>
</evidence>
<keyword evidence="9" id="KW-1133">Transmembrane helix</keyword>
<feature type="transmembrane region" description="Helical" evidence="9">
    <location>
        <begin position="440"/>
        <end position="464"/>
    </location>
</feature>
<evidence type="ECO:0000256" key="7">
    <source>
        <dbReference type="PROSITE-ProRule" id="PRU00169"/>
    </source>
</evidence>
<evidence type="ECO:0000259" key="10">
    <source>
        <dbReference type="PROSITE" id="PS50109"/>
    </source>
</evidence>
<dbReference type="AlphaFoldDB" id="A0A2S9V5N6"/>
<dbReference type="PROSITE" id="PS50109">
    <property type="entry name" value="HIS_KIN"/>
    <property type="match status" value="1"/>
</dbReference>
<dbReference type="OrthoDB" id="9810730at2"/>
<dbReference type="GO" id="GO:0005886">
    <property type="term" value="C:plasma membrane"/>
    <property type="evidence" value="ECO:0007669"/>
    <property type="project" value="TreeGrafter"/>
</dbReference>
<evidence type="ECO:0000259" key="11">
    <source>
        <dbReference type="PROSITE" id="PS50110"/>
    </source>
</evidence>
<evidence type="ECO:0000313" key="12">
    <source>
        <dbReference type="EMBL" id="PRO71776.1"/>
    </source>
</evidence>
<keyword evidence="6" id="KW-0902">Two-component regulatory system</keyword>